<dbReference type="Proteomes" id="UP000198964">
    <property type="component" value="Unassembled WGS sequence"/>
</dbReference>
<dbReference type="PROSITE" id="PS50109">
    <property type="entry name" value="HIS_KIN"/>
    <property type="match status" value="1"/>
</dbReference>
<dbReference type="Pfam" id="PF02518">
    <property type="entry name" value="HATPase_c"/>
    <property type="match status" value="1"/>
</dbReference>
<dbReference type="InterPro" id="IPR035965">
    <property type="entry name" value="PAS-like_dom_sf"/>
</dbReference>
<dbReference type="InterPro" id="IPR005467">
    <property type="entry name" value="His_kinase_dom"/>
</dbReference>
<dbReference type="GO" id="GO:0005524">
    <property type="term" value="F:ATP binding"/>
    <property type="evidence" value="ECO:0007669"/>
    <property type="project" value="UniProtKB-KW"/>
</dbReference>
<dbReference type="PROSITE" id="PS50112">
    <property type="entry name" value="PAS"/>
    <property type="match status" value="1"/>
</dbReference>
<evidence type="ECO:0000256" key="3">
    <source>
        <dbReference type="ARBA" id="ARBA00022679"/>
    </source>
</evidence>
<keyword evidence="5" id="KW-0418">Kinase</keyword>
<evidence type="ECO:0000259" key="9">
    <source>
        <dbReference type="PROSITE" id="PS50109"/>
    </source>
</evidence>
<comment type="catalytic activity">
    <reaction evidence="1">
        <text>ATP + protein L-histidine = ADP + protein N-phospho-L-histidine.</text>
        <dbReference type="EC" id="2.7.13.3"/>
    </reaction>
</comment>
<dbReference type="NCBIfam" id="TIGR00229">
    <property type="entry name" value="sensory_box"/>
    <property type="match status" value="1"/>
</dbReference>
<dbReference type="PANTHER" id="PTHR43065:SF46">
    <property type="entry name" value="C4-DICARBOXYLATE TRANSPORT SENSOR PROTEIN DCTB"/>
    <property type="match status" value="1"/>
</dbReference>
<evidence type="ECO:0000256" key="2">
    <source>
        <dbReference type="ARBA" id="ARBA00012438"/>
    </source>
</evidence>
<dbReference type="GO" id="GO:0004673">
    <property type="term" value="F:protein histidine kinase activity"/>
    <property type="evidence" value="ECO:0007669"/>
    <property type="project" value="UniProtKB-EC"/>
</dbReference>
<accession>A0A1I2AI47</accession>
<dbReference type="STRING" id="655355.SAMN05216283_101130"/>
<dbReference type="EC" id="2.7.13.3" evidence="2"/>
<evidence type="ECO:0000313" key="12">
    <source>
        <dbReference type="Proteomes" id="UP000198964"/>
    </source>
</evidence>
<dbReference type="PANTHER" id="PTHR43065">
    <property type="entry name" value="SENSOR HISTIDINE KINASE"/>
    <property type="match status" value="1"/>
</dbReference>
<proteinExistence type="predicted"/>
<name>A0A1I2AI47_9BACT</name>
<dbReference type="Pfam" id="PF13188">
    <property type="entry name" value="PAS_8"/>
    <property type="match status" value="1"/>
</dbReference>
<dbReference type="GO" id="GO:0000160">
    <property type="term" value="P:phosphorelay signal transduction system"/>
    <property type="evidence" value="ECO:0007669"/>
    <property type="project" value="UniProtKB-KW"/>
</dbReference>
<feature type="domain" description="PAS" evidence="10">
    <location>
        <begin position="110"/>
        <end position="149"/>
    </location>
</feature>
<keyword evidence="6" id="KW-0067">ATP-binding</keyword>
<keyword evidence="3" id="KW-0808">Transferase</keyword>
<organism evidence="11 12">
    <name type="scientific">Sunxiuqinia elliptica</name>
    <dbReference type="NCBI Taxonomy" id="655355"/>
    <lineage>
        <taxon>Bacteria</taxon>
        <taxon>Pseudomonadati</taxon>
        <taxon>Bacteroidota</taxon>
        <taxon>Bacteroidia</taxon>
        <taxon>Marinilabiliales</taxon>
        <taxon>Prolixibacteraceae</taxon>
        <taxon>Sunxiuqinia</taxon>
    </lineage>
</organism>
<dbReference type="EMBL" id="FONW01000001">
    <property type="protein sequence ID" value="SFE43562.1"/>
    <property type="molecule type" value="Genomic_DNA"/>
</dbReference>
<dbReference type="InterPro" id="IPR004358">
    <property type="entry name" value="Sig_transdc_His_kin-like_C"/>
</dbReference>
<dbReference type="SUPFAM" id="SSF55785">
    <property type="entry name" value="PYP-like sensor domain (PAS domain)"/>
    <property type="match status" value="1"/>
</dbReference>
<dbReference type="InterPro" id="IPR036890">
    <property type="entry name" value="HATPase_C_sf"/>
</dbReference>
<sequence>MSHSFLFNIISRLILIVATSVGIGWAFTSEQHAFAGIGLCLLLVILISNLIQYQNRVNERISYFFEAVKNEDFSLAFPSHKNDRIIQELNQHLAEVNEQIQRIQLTQHQQEQYFRALIEHVGTGILTYDDRGFVIHANRSLKNLFGLEQFTHLQQLEKVDHQLAQLLPQIHQHGQRLVTFNGKQGKVNISIKSSTFKNKEKNLVLLSVQDINRELDEKELDSWMRLIRVLTHEIMNSIAPVTSLSESLSSYFQKEGQPIAPEQINEKIIGTTIRGLDIIKEQGRGLISFVESYRKLTRLPNPNKQPIEVDGLLQKMHLLYKAQNQDDKIHLEVNTTSNDLIIHADEKMINQVLLNLVKNSREALAETESGKIEMLAGRNKKGQIEICVKDNGPGIPAELLDEIFVPFFTTRENGNGIGLSLSRQILRLHGGSLNVRSVPNKETVFCLLFND</sequence>
<dbReference type="RefSeq" id="WP_093917886.1">
    <property type="nucleotide sequence ID" value="NZ_FONW01000001.1"/>
</dbReference>
<evidence type="ECO:0000259" key="10">
    <source>
        <dbReference type="PROSITE" id="PS50112"/>
    </source>
</evidence>
<dbReference type="InterPro" id="IPR003594">
    <property type="entry name" value="HATPase_dom"/>
</dbReference>
<dbReference type="Gene3D" id="3.30.450.20">
    <property type="entry name" value="PAS domain"/>
    <property type="match status" value="1"/>
</dbReference>
<keyword evidence="7" id="KW-0902">Two-component regulatory system</keyword>
<evidence type="ECO:0000256" key="6">
    <source>
        <dbReference type="ARBA" id="ARBA00022840"/>
    </source>
</evidence>
<feature type="transmembrane region" description="Helical" evidence="8">
    <location>
        <begin position="5"/>
        <end position="27"/>
    </location>
</feature>
<keyword evidence="12" id="KW-1185">Reference proteome</keyword>
<protein>
    <recommendedName>
        <fullName evidence="2">histidine kinase</fullName>
        <ecNumber evidence="2">2.7.13.3</ecNumber>
    </recommendedName>
</protein>
<keyword evidence="4" id="KW-0547">Nucleotide-binding</keyword>
<evidence type="ECO:0000256" key="7">
    <source>
        <dbReference type="ARBA" id="ARBA00023012"/>
    </source>
</evidence>
<gene>
    <name evidence="11" type="ORF">SAMN05216283_101130</name>
</gene>
<keyword evidence="8" id="KW-1133">Transmembrane helix</keyword>
<evidence type="ECO:0000256" key="4">
    <source>
        <dbReference type="ARBA" id="ARBA00022741"/>
    </source>
</evidence>
<dbReference type="AlphaFoldDB" id="A0A1I2AI47"/>
<dbReference type="SMART" id="SM00387">
    <property type="entry name" value="HATPase_c"/>
    <property type="match status" value="1"/>
</dbReference>
<feature type="transmembrane region" description="Helical" evidence="8">
    <location>
        <begin position="33"/>
        <end position="51"/>
    </location>
</feature>
<keyword evidence="8" id="KW-0812">Transmembrane</keyword>
<evidence type="ECO:0000256" key="1">
    <source>
        <dbReference type="ARBA" id="ARBA00000085"/>
    </source>
</evidence>
<keyword evidence="8" id="KW-0472">Membrane</keyword>
<dbReference type="PRINTS" id="PR00344">
    <property type="entry name" value="BCTRLSENSOR"/>
</dbReference>
<reference evidence="11 12" key="1">
    <citation type="submission" date="2016-10" db="EMBL/GenBank/DDBJ databases">
        <authorList>
            <person name="de Groot N.N."/>
        </authorList>
    </citation>
    <scope>NUCLEOTIDE SEQUENCE [LARGE SCALE GENOMIC DNA]</scope>
    <source>
        <strain evidence="11 12">CGMCC 1.9156</strain>
    </source>
</reference>
<dbReference type="Gene3D" id="3.30.565.10">
    <property type="entry name" value="Histidine kinase-like ATPase, C-terminal domain"/>
    <property type="match status" value="1"/>
</dbReference>
<evidence type="ECO:0000256" key="8">
    <source>
        <dbReference type="SAM" id="Phobius"/>
    </source>
</evidence>
<dbReference type="InterPro" id="IPR000014">
    <property type="entry name" value="PAS"/>
</dbReference>
<evidence type="ECO:0000313" key="11">
    <source>
        <dbReference type="EMBL" id="SFE43562.1"/>
    </source>
</evidence>
<dbReference type="SUPFAM" id="SSF55874">
    <property type="entry name" value="ATPase domain of HSP90 chaperone/DNA topoisomerase II/histidine kinase"/>
    <property type="match status" value="1"/>
</dbReference>
<evidence type="ECO:0000256" key="5">
    <source>
        <dbReference type="ARBA" id="ARBA00022777"/>
    </source>
</evidence>
<feature type="domain" description="Histidine kinase" evidence="9">
    <location>
        <begin position="229"/>
        <end position="451"/>
    </location>
</feature>